<keyword evidence="1" id="KW-0175">Coiled coil</keyword>
<proteinExistence type="predicted"/>
<keyword evidence="4" id="KW-1185">Reference proteome</keyword>
<organism evidence="3 4">
    <name type="scientific">Effrenium voratum</name>
    <dbReference type="NCBI Taxonomy" id="2562239"/>
    <lineage>
        <taxon>Eukaryota</taxon>
        <taxon>Sar</taxon>
        <taxon>Alveolata</taxon>
        <taxon>Dinophyceae</taxon>
        <taxon>Suessiales</taxon>
        <taxon>Symbiodiniaceae</taxon>
        <taxon>Effrenium</taxon>
    </lineage>
</organism>
<evidence type="ECO:0000256" key="1">
    <source>
        <dbReference type="SAM" id="Coils"/>
    </source>
</evidence>
<dbReference type="EMBL" id="CAUJNA010001407">
    <property type="protein sequence ID" value="CAJ1386725.1"/>
    <property type="molecule type" value="Genomic_DNA"/>
</dbReference>
<evidence type="ECO:0000259" key="2">
    <source>
        <dbReference type="PROSITE" id="PS51269"/>
    </source>
</evidence>
<sequence length="215" mass="23527">MQMEAEIQNAASQASALQKDIDELLVQIKLASQNREKENHEFQTLIAEQREMKASLKQALSVLQGLYASQGGSLVQTELDQPEGLGYKRSSGGQGVLAMMQQLIKDSEAMVAEAMEADQTAQKSFEAFAAETNDAVKAKKDGIEKQNEQKAAQAVLLAETSDAKRLTSSEIQQLLTIKEQLHESCDFLLAQFGVRQKARGEEIEALKRAVSILSG</sequence>
<evidence type="ECO:0000313" key="3">
    <source>
        <dbReference type="EMBL" id="CAJ1386725.1"/>
    </source>
</evidence>
<comment type="caution">
    <text evidence="3">The sequence shown here is derived from an EMBL/GenBank/DDBJ whole genome shotgun (WGS) entry which is preliminary data.</text>
</comment>
<dbReference type="AlphaFoldDB" id="A0AA36IFX5"/>
<protein>
    <recommendedName>
        <fullName evidence="2">COMM domain-containing protein</fullName>
    </recommendedName>
</protein>
<feature type="domain" description="COMM" evidence="2">
    <location>
        <begin position="1"/>
        <end position="67"/>
    </location>
</feature>
<evidence type="ECO:0000313" key="4">
    <source>
        <dbReference type="Proteomes" id="UP001178507"/>
    </source>
</evidence>
<dbReference type="Proteomes" id="UP001178507">
    <property type="component" value="Unassembled WGS sequence"/>
</dbReference>
<feature type="coiled-coil region" evidence="1">
    <location>
        <begin position="7"/>
        <end position="41"/>
    </location>
</feature>
<dbReference type="InterPro" id="IPR017920">
    <property type="entry name" value="COMM"/>
</dbReference>
<reference evidence="3" key="1">
    <citation type="submission" date="2023-08" db="EMBL/GenBank/DDBJ databases">
        <authorList>
            <person name="Chen Y."/>
            <person name="Shah S."/>
            <person name="Dougan E. K."/>
            <person name="Thang M."/>
            <person name="Chan C."/>
        </authorList>
    </citation>
    <scope>NUCLEOTIDE SEQUENCE</scope>
</reference>
<gene>
    <name evidence="3" type="ORF">EVOR1521_LOCUS12952</name>
</gene>
<accession>A0AA36IFX5</accession>
<dbReference type="PROSITE" id="PS51269">
    <property type="entry name" value="COMM"/>
    <property type="match status" value="1"/>
</dbReference>
<name>A0AA36IFX5_9DINO</name>